<dbReference type="Pfam" id="PF03446">
    <property type="entry name" value="NAD_binding_2"/>
    <property type="match status" value="1"/>
</dbReference>
<dbReference type="SUPFAM" id="SSF51735">
    <property type="entry name" value="NAD(P)-binding Rossmann-fold domains"/>
    <property type="match status" value="1"/>
</dbReference>
<protein>
    <recommendedName>
        <fullName evidence="1">6-phosphogluconate dehydrogenase NADP-binding domain-containing protein</fullName>
    </recommendedName>
</protein>
<dbReference type="GO" id="GO:0050661">
    <property type="term" value="F:NADP binding"/>
    <property type="evidence" value="ECO:0007669"/>
    <property type="project" value="InterPro"/>
</dbReference>
<dbReference type="AlphaFoldDB" id="A0A382FMT9"/>
<evidence type="ECO:0000313" key="2">
    <source>
        <dbReference type="EMBL" id="SVB63935.1"/>
    </source>
</evidence>
<evidence type="ECO:0000259" key="1">
    <source>
        <dbReference type="Pfam" id="PF03446"/>
    </source>
</evidence>
<dbReference type="InterPro" id="IPR051265">
    <property type="entry name" value="HIBADH-related_NP60_sf"/>
</dbReference>
<dbReference type="Gene3D" id="3.40.50.720">
    <property type="entry name" value="NAD(P)-binding Rossmann-like Domain"/>
    <property type="match status" value="1"/>
</dbReference>
<organism evidence="2">
    <name type="scientific">marine metagenome</name>
    <dbReference type="NCBI Taxonomy" id="408172"/>
    <lineage>
        <taxon>unclassified sequences</taxon>
        <taxon>metagenomes</taxon>
        <taxon>ecological metagenomes</taxon>
    </lineage>
</organism>
<accession>A0A382FMT9</accession>
<feature type="non-terminal residue" evidence="2">
    <location>
        <position position="108"/>
    </location>
</feature>
<feature type="domain" description="6-phosphogluconate dehydrogenase NADP-binding" evidence="1">
    <location>
        <begin position="6"/>
        <end position="107"/>
    </location>
</feature>
<gene>
    <name evidence="2" type="ORF">METZ01_LOCUS216789</name>
</gene>
<reference evidence="2" key="1">
    <citation type="submission" date="2018-05" db="EMBL/GenBank/DDBJ databases">
        <authorList>
            <person name="Lanie J.A."/>
            <person name="Ng W.-L."/>
            <person name="Kazmierczak K.M."/>
            <person name="Andrzejewski T.M."/>
            <person name="Davidsen T.M."/>
            <person name="Wayne K.J."/>
            <person name="Tettelin H."/>
            <person name="Glass J.I."/>
            <person name="Rusch D."/>
            <person name="Podicherti R."/>
            <person name="Tsui H.-C.T."/>
            <person name="Winkler M.E."/>
        </authorList>
    </citation>
    <scope>NUCLEOTIDE SEQUENCE</scope>
</reference>
<sequence>MNPSPSIAFLGTGLMGAPMCQNLLSAGLPLTVWNRSLAKAEPLAKRGAVVADSPQSAVTDADVVITMLSDGPAVSAVMFEQGAADAIREGATHIDMSSIGADEAIEHA</sequence>
<name>A0A382FMT9_9ZZZZ</name>
<dbReference type="PANTHER" id="PTHR43580">
    <property type="entry name" value="OXIDOREDUCTASE GLYR1-RELATED"/>
    <property type="match status" value="1"/>
</dbReference>
<dbReference type="InterPro" id="IPR036291">
    <property type="entry name" value="NAD(P)-bd_dom_sf"/>
</dbReference>
<dbReference type="PANTHER" id="PTHR43580:SF2">
    <property type="entry name" value="CYTOKINE-LIKE NUCLEAR FACTOR N-PAC"/>
    <property type="match status" value="1"/>
</dbReference>
<dbReference type="EMBL" id="UINC01050680">
    <property type="protein sequence ID" value="SVB63935.1"/>
    <property type="molecule type" value="Genomic_DNA"/>
</dbReference>
<proteinExistence type="predicted"/>
<dbReference type="InterPro" id="IPR006115">
    <property type="entry name" value="6PGDH_NADP-bd"/>
</dbReference>